<dbReference type="EMBL" id="JANJQO010002348">
    <property type="protein sequence ID" value="KAJ2967275.1"/>
    <property type="molecule type" value="Genomic_DNA"/>
</dbReference>
<organism evidence="1 2">
    <name type="scientific">Zarea fungicola</name>
    <dbReference type="NCBI Taxonomy" id="93591"/>
    <lineage>
        <taxon>Eukaryota</taxon>
        <taxon>Fungi</taxon>
        <taxon>Dikarya</taxon>
        <taxon>Ascomycota</taxon>
        <taxon>Pezizomycotina</taxon>
        <taxon>Sordariomycetes</taxon>
        <taxon>Hypocreomycetidae</taxon>
        <taxon>Hypocreales</taxon>
        <taxon>Cordycipitaceae</taxon>
        <taxon>Zarea</taxon>
    </lineage>
</organism>
<evidence type="ECO:0000313" key="1">
    <source>
        <dbReference type="EMBL" id="KAJ2967275.1"/>
    </source>
</evidence>
<accession>A0ACC1MK24</accession>
<protein>
    <submittedName>
        <fullName evidence="1">Uncharacterized protein</fullName>
    </submittedName>
</protein>
<dbReference type="Proteomes" id="UP001143910">
    <property type="component" value="Unassembled WGS sequence"/>
</dbReference>
<reference evidence="1" key="1">
    <citation type="submission" date="2022-08" db="EMBL/GenBank/DDBJ databases">
        <title>Genome Sequence of Lecanicillium fungicola.</title>
        <authorList>
            <person name="Buettner E."/>
        </authorList>
    </citation>
    <scope>NUCLEOTIDE SEQUENCE</scope>
    <source>
        <strain evidence="1">Babe33</strain>
    </source>
</reference>
<proteinExistence type="predicted"/>
<sequence length="169" mass="19714">MPPPERDYTQTIELAPGSLPYPATKLIITQYLKVIERESERQFVWLIVGAFYNRVGRPIWSREVIISKVNPSDANSSASSTSSEASEIQQRFDSEPPVQPFAHTAVLPSYHEGSWPYYSYNLHQPYRPDRSYQTYIPQQPTIPENHPGSWYTSFDPLQRRWVNNWRPEL</sequence>
<comment type="caution">
    <text evidence="1">The sequence shown here is derived from an EMBL/GenBank/DDBJ whole genome shotgun (WGS) entry which is preliminary data.</text>
</comment>
<name>A0ACC1MK24_9HYPO</name>
<gene>
    <name evidence="1" type="ORF">NQ176_g9738</name>
</gene>
<keyword evidence="2" id="KW-1185">Reference proteome</keyword>
<evidence type="ECO:0000313" key="2">
    <source>
        <dbReference type="Proteomes" id="UP001143910"/>
    </source>
</evidence>